<dbReference type="Gene3D" id="3.10.180.10">
    <property type="entry name" value="2,3-Dihydroxybiphenyl 1,2-Dioxygenase, domain 1"/>
    <property type="match status" value="1"/>
</dbReference>
<comment type="caution">
    <text evidence="2">The sequence shown here is derived from an EMBL/GenBank/DDBJ whole genome shotgun (WGS) entry which is preliminary data.</text>
</comment>
<dbReference type="Gene3D" id="3.30.720.100">
    <property type="match status" value="1"/>
</dbReference>
<dbReference type="Gene3D" id="3.30.720.110">
    <property type="match status" value="1"/>
</dbReference>
<dbReference type="RefSeq" id="WP_407032298.1">
    <property type="nucleotide sequence ID" value="NZ_JAQGEF010000020.1"/>
</dbReference>
<reference evidence="2 3" key="1">
    <citation type="submission" date="2022-12" db="EMBL/GenBank/DDBJ databases">
        <title>Chitinophagaceae gen. sp. nov., a new member of the family Chitinophagaceae, isolated from soil in a chemical factory.</title>
        <authorList>
            <person name="Ke Z."/>
        </authorList>
    </citation>
    <scope>NUCLEOTIDE SEQUENCE [LARGE SCALE GENOMIC DNA]</scope>
    <source>
        <strain evidence="2 3">LY-5</strain>
    </source>
</reference>
<dbReference type="InterPro" id="IPR029068">
    <property type="entry name" value="Glyas_Bleomycin-R_OHBP_Dase"/>
</dbReference>
<dbReference type="EMBL" id="JAQGEF010000020">
    <property type="protein sequence ID" value="MDA3615969.1"/>
    <property type="molecule type" value="Genomic_DNA"/>
</dbReference>
<dbReference type="Pfam" id="PF06983">
    <property type="entry name" value="3-dmu-9_3-mt"/>
    <property type="match status" value="2"/>
</dbReference>
<dbReference type="SUPFAM" id="SSF54593">
    <property type="entry name" value="Glyoxalase/Bleomycin resistance protein/Dihydroxybiphenyl dioxygenase"/>
    <property type="match status" value="2"/>
</dbReference>
<gene>
    <name evidence="2" type="ORF">O3P16_14235</name>
</gene>
<protein>
    <submittedName>
        <fullName evidence="2">VOC family protein</fullName>
    </submittedName>
</protein>
<dbReference type="PANTHER" id="PTHR33990">
    <property type="entry name" value="PROTEIN YJDN-RELATED"/>
    <property type="match status" value="1"/>
</dbReference>
<accession>A0ABT4UM96</accession>
<keyword evidence="3" id="KW-1185">Reference proteome</keyword>
<evidence type="ECO:0000313" key="3">
    <source>
        <dbReference type="Proteomes" id="UP001210231"/>
    </source>
</evidence>
<feature type="domain" description="PhnB-like" evidence="1">
    <location>
        <begin position="4"/>
        <end position="113"/>
    </location>
</feature>
<evidence type="ECO:0000259" key="1">
    <source>
        <dbReference type="Pfam" id="PF06983"/>
    </source>
</evidence>
<evidence type="ECO:0000313" key="2">
    <source>
        <dbReference type="EMBL" id="MDA3615969.1"/>
    </source>
</evidence>
<dbReference type="InterPro" id="IPR028973">
    <property type="entry name" value="PhnB-like"/>
</dbReference>
<dbReference type="CDD" id="cd06588">
    <property type="entry name" value="PhnB_like"/>
    <property type="match status" value="2"/>
</dbReference>
<feature type="domain" description="PhnB-like" evidence="1">
    <location>
        <begin position="123"/>
        <end position="241"/>
    </location>
</feature>
<organism evidence="2 3">
    <name type="scientific">Polluticaenibacter yanchengensis</name>
    <dbReference type="NCBI Taxonomy" id="3014562"/>
    <lineage>
        <taxon>Bacteria</taxon>
        <taxon>Pseudomonadati</taxon>
        <taxon>Bacteroidota</taxon>
        <taxon>Chitinophagia</taxon>
        <taxon>Chitinophagales</taxon>
        <taxon>Chitinophagaceae</taxon>
        <taxon>Polluticaenibacter</taxon>
    </lineage>
</organism>
<dbReference type="Proteomes" id="UP001210231">
    <property type="component" value="Unassembled WGS sequence"/>
</dbReference>
<proteinExistence type="predicted"/>
<sequence>MSNLYPCIWFNNNAKEAMQFYTDVFTTVEITDENPVVIIAHIDGIKFMALNGGDSFRPNPSISFMVICEDRWEAESYWEKLIYGGKVLMPLDKYDWSEKYGFVEDKFGVSWQIYTGNYSDVGQKIVPNLMFGGVNQGKADRAMDFYLHLFASSKGSSILRYEDGPAKGQVMHAQFELGDYVMMAMDSGVAQDYSFTPGVSLVIECDDQENIDYFWNNFTGKGREEMCGWCVDEFGVSWQIVPKELSALMKDPARGQRVMAALMKMKKIDIETLRNA</sequence>
<name>A0ABT4UM96_9BACT</name>